<evidence type="ECO:0000313" key="2">
    <source>
        <dbReference type="Proteomes" id="UP001497516"/>
    </source>
</evidence>
<accession>A0AAV2FV72</accession>
<gene>
    <name evidence="1" type="ORF">LTRI10_LOCUS41963</name>
</gene>
<proteinExistence type="predicted"/>
<dbReference type="AlphaFoldDB" id="A0AAV2FV72"/>
<protein>
    <submittedName>
        <fullName evidence="1">Uncharacterized protein</fullName>
    </submittedName>
</protein>
<sequence>MLCFGAPAGRHRLGIGGEEERLSAGAQGEGQAEAVGAVAVRWVEGRAAEELMMIDGGGGWVVLNLVMIVGIGEHDGFVGRNLGGVGIWVSGESEVVWIHDHGFDEWAIRSGRGREDAMRDNQTTVGFMCLKSGGD</sequence>
<dbReference type="EMBL" id="OZ034820">
    <property type="protein sequence ID" value="CAL1401927.1"/>
    <property type="molecule type" value="Genomic_DNA"/>
</dbReference>
<dbReference type="Proteomes" id="UP001497516">
    <property type="component" value="Chromosome 7"/>
</dbReference>
<reference evidence="1 2" key="1">
    <citation type="submission" date="2024-04" db="EMBL/GenBank/DDBJ databases">
        <authorList>
            <person name="Fracassetti M."/>
        </authorList>
    </citation>
    <scope>NUCLEOTIDE SEQUENCE [LARGE SCALE GENOMIC DNA]</scope>
</reference>
<name>A0AAV2FV72_9ROSI</name>
<evidence type="ECO:0000313" key="1">
    <source>
        <dbReference type="EMBL" id="CAL1401927.1"/>
    </source>
</evidence>
<organism evidence="1 2">
    <name type="scientific">Linum trigynum</name>
    <dbReference type="NCBI Taxonomy" id="586398"/>
    <lineage>
        <taxon>Eukaryota</taxon>
        <taxon>Viridiplantae</taxon>
        <taxon>Streptophyta</taxon>
        <taxon>Embryophyta</taxon>
        <taxon>Tracheophyta</taxon>
        <taxon>Spermatophyta</taxon>
        <taxon>Magnoliopsida</taxon>
        <taxon>eudicotyledons</taxon>
        <taxon>Gunneridae</taxon>
        <taxon>Pentapetalae</taxon>
        <taxon>rosids</taxon>
        <taxon>fabids</taxon>
        <taxon>Malpighiales</taxon>
        <taxon>Linaceae</taxon>
        <taxon>Linum</taxon>
    </lineage>
</organism>
<keyword evidence="2" id="KW-1185">Reference proteome</keyword>